<keyword evidence="6" id="KW-0804">Transcription</keyword>
<sequence length="696" mass="78362">METLEKRADFVIADHLRKDCPPGALSYQFIEDSIKHGAIQEEDKYEINQSPMTNRVTGLSKPAKATRTPYTNADDAVLAQWVLSRTNISGNAIYQQLEQINNRHTWQSWRDRWSHLAQRREFSEKDDKVLVREVLELEESGRRLNIKFFQELAKQHPGHSWQDWKTHWSEVGPQLRSGHAHSKSPPPRPSVENSSIQRSPNHAAASRPNGTGTGAAGAFVDRAEEIHEPSTAVTEKVSAERQNMTAHEEDVQGGHSDESDDADDDDGESQEVTRADFYDRLNYYKTVVEPDLNTEPSISDRPVDLWLLRRTVQNGFDRGGIETDWDEVAVELGLSPKESGALQECFNTYVGFFSTLSPDDDNDDSGSSDEAGSEVQGQPGDERLLEADEEVDVRSDDEVHISLPSDRPSTSRKRPAVETSFSTPNKRKKRSRHDEIPSTPEERLGIASFGGLGVSPSLSTKKTLKTHVAAERSKPQARKVSGSSRQEPETQDFGFDNEVAGNAGQAASQENDEFDISPSQQLFNDVAASDPIPFSPQTRVAPTHTPPPVDGDDNVYDPYQEEVDNNEQAESQGKEKIAEINEFIQTYRDFGYPRENIIKALMSTSICMPLASAVLKHMRTRKEDSPPKDWEGVWTDSDDKRLQRVDRKPVDAADKAKQKRYWDFLVRKHTSRRIEERRDFLSYMSEANGGLRNLGM</sequence>
<dbReference type="Pfam" id="PF01388">
    <property type="entry name" value="ARID"/>
    <property type="match status" value="1"/>
</dbReference>
<evidence type="ECO:0000256" key="5">
    <source>
        <dbReference type="ARBA" id="ARBA00023159"/>
    </source>
</evidence>
<dbReference type="RefSeq" id="XP_038745497.1">
    <property type="nucleotide sequence ID" value="XM_038889199.1"/>
</dbReference>
<dbReference type="CDD" id="cd11655">
    <property type="entry name" value="rap1_myb-like"/>
    <property type="match status" value="2"/>
</dbReference>
<dbReference type="InterPro" id="IPR038104">
    <property type="entry name" value="Rap1_C_sf"/>
</dbReference>
<feature type="compositionally biased region" description="Basic and acidic residues" evidence="9">
    <location>
        <begin position="246"/>
        <end position="257"/>
    </location>
</feature>
<comment type="caution">
    <text evidence="11">The sequence shown here is derived from an EMBL/GenBank/DDBJ whole genome shotgun (WGS) entry which is preliminary data.</text>
</comment>
<dbReference type="EMBL" id="JAATWM020000019">
    <property type="protein sequence ID" value="KAF9876036.1"/>
    <property type="molecule type" value="Genomic_DNA"/>
</dbReference>
<feature type="compositionally biased region" description="Basic and acidic residues" evidence="9">
    <location>
        <begin position="380"/>
        <end position="400"/>
    </location>
</feature>
<comment type="similarity">
    <text evidence="1 8">Belongs to the RAP1 family.</text>
</comment>
<dbReference type="InterPro" id="IPR039595">
    <property type="entry name" value="TE2IP/Rap1"/>
</dbReference>
<dbReference type="Pfam" id="PF11626">
    <property type="entry name" value="Rap1_C"/>
    <property type="match status" value="1"/>
</dbReference>
<feature type="region of interest" description="Disordered" evidence="9">
    <location>
        <begin position="357"/>
        <end position="498"/>
    </location>
</feature>
<evidence type="ECO:0000256" key="6">
    <source>
        <dbReference type="ARBA" id="ARBA00023163"/>
    </source>
</evidence>
<dbReference type="Gene3D" id="1.10.10.60">
    <property type="entry name" value="Homeodomain-like"/>
    <property type="match status" value="2"/>
</dbReference>
<dbReference type="Gene3D" id="1.10.10.2170">
    <property type="match status" value="1"/>
</dbReference>
<feature type="compositionally biased region" description="Polar residues" evidence="9">
    <location>
        <begin position="191"/>
        <end position="200"/>
    </location>
</feature>
<dbReference type="Pfam" id="PF08914">
    <property type="entry name" value="Myb_Rap1"/>
    <property type="match status" value="2"/>
</dbReference>
<dbReference type="SUPFAM" id="SSF46774">
    <property type="entry name" value="ARID-like"/>
    <property type="match status" value="1"/>
</dbReference>
<feature type="compositionally biased region" description="Acidic residues" evidence="9">
    <location>
        <begin position="358"/>
        <end position="367"/>
    </location>
</feature>
<evidence type="ECO:0000256" key="2">
    <source>
        <dbReference type="ARBA" id="ARBA00022454"/>
    </source>
</evidence>
<feature type="compositionally biased region" description="Acidic residues" evidence="9">
    <location>
        <begin position="258"/>
        <end position="269"/>
    </location>
</feature>
<evidence type="ECO:0000259" key="10">
    <source>
        <dbReference type="PROSITE" id="PS51011"/>
    </source>
</evidence>
<keyword evidence="2 8" id="KW-0158">Chromosome</keyword>
<evidence type="ECO:0000256" key="1">
    <source>
        <dbReference type="ARBA" id="ARBA00010467"/>
    </source>
</evidence>
<comment type="function">
    <text evidence="8">Involved in the regulation of telomere length, clustering and has a specific role in telomere position effect (TPE).</text>
</comment>
<keyword evidence="12" id="KW-1185">Reference proteome</keyword>
<dbReference type="GeneID" id="62162273"/>
<dbReference type="PANTHER" id="PTHR16466:SF6">
    <property type="entry name" value="TELOMERIC REPEAT-BINDING FACTOR 2-INTERACTING PROTEIN 1"/>
    <property type="match status" value="1"/>
</dbReference>
<dbReference type="OrthoDB" id="4850682at2759"/>
<evidence type="ECO:0000256" key="8">
    <source>
        <dbReference type="RuleBase" id="RU367107"/>
    </source>
</evidence>
<accession>A0A9P6I8T7</accession>
<evidence type="ECO:0000256" key="3">
    <source>
        <dbReference type="ARBA" id="ARBA00022895"/>
    </source>
</evidence>
<dbReference type="Gene3D" id="1.10.150.60">
    <property type="entry name" value="ARID DNA-binding domain"/>
    <property type="match status" value="1"/>
</dbReference>
<evidence type="ECO:0000256" key="9">
    <source>
        <dbReference type="SAM" id="MobiDB-lite"/>
    </source>
</evidence>
<gene>
    <name evidence="11" type="ORF">CkaCkLH20_06482</name>
</gene>
<feature type="domain" description="ARID" evidence="10">
    <location>
        <begin position="271"/>
        <end position="358"/>
    </location>
</feature>
<dbReference type="GO" id="GO:0010833">
    <property type="term" value="P:telomere maintenance via telomere lengthening"/>
    <property type="evidence" value="ECO:0007669"/>
    <property type="project" value="UniProtKB-UniRule"/>
</dbReference>
<dbReference type="InterPro" id="IPR015010">
    <property type="entry name" value="TERF2IP_Myb"/>
</dbReference>
<dbReference type="AlphaFoldDB" id="A0A9P6I8T7"/>
<organism evidence="11 12">
    <name type="scientific">Colletotrichum karsti</name>
    <dbReference type="NCBI Taxonomy" id="1095194"/>
    <lineage>
        <taxon>Eukaryota</taxon>
        <taxon>Fungi</taxon>
        <taxon>Dikarya</taxon>
        <taxon>Ascomycota</taxon>
        <taxon>Pezizomycotina</taxon>
        <taxon>Sordariomycetes</taxon>
        <taxon>Hypocreomycetidae</taxon>
        <taxon>Glomerellales</taxon>
        <taxon>Glomerellaceae</taxon>
        <taxon>Colletotrichum</taxon>
        <taxon>Colletotrichum boninense species complex</taxon>
    </lineage>
</organism>
<dbReference type="SUPFAM" id="SSF46689">
    <property type="entry name" value="Homeodomain-like"/>
    <property type="match status" value="2"/>
</dbReference>
<proteinExistence type="inferred from homology"/>
<comment type="subcellular location">
    <subcellularLocation>
        <location evidence="8">Nucleus</location>
    </subcellularLocation>
    <subcellularLocation>
        <location evidence="8">Chromosome</location>
        <location evidence="8">Telomere</location>
    </subcellularLocation>
</comment>
<dbReference type="Proteomes" id="UP000781932">
    <property type="component" value="Unassembled WGS sequence"/>
</dbReference>
<evidence type="ECO:0000256" key="4">
    <source>
        <dbReference type="ARBA" id="ARBA00023015"/>
    </source>
</evidence>
<dbReference type="GO" id="GO:0070187">
    <property type="term" value="C:shelterin complex"/>
    <property type="evidence" value="ECO:0007669"/>
    <property type="project" value="TreeGrafter"/>
</dbReference>
<reference evidence="11" key="1">
    <citation type="submission" date="2020-03" db="EMBL/GenBank/DDBJ databases">
        <authorList>
            <person name="He L."/>
        </authorList>
    </citation>
    <scope>NUCLEOTIDE SEQUENCE</scope>
    <source>
        <strain evidence="11">CkLH20</strain>
    </source>
</reference>
<dbReference type="InterPro" id="IPR009057">
    <property type="entry name" value="Homeodomain-like_sf"/>
</dbReference>
<name>A0A9P6I8T7_9PEZI</name>
<evidence type="ECO:0000313" key="12">
    <source>
        <dbReference type="Proteomes" id="UP000781932"/>
    </source>
</evidence>
<reference evidence="11" key="2">
    <citation type="submission" date="2020-11" db="EMBL/GenBank/DDBJ databases">
        <title>Whole genome sequencing of Colletotrichum sp.</title>
        <authorList>
            <person name="Li H."/>
        </authorList>
    </citation>
    <scope>NUCLEOTIDE SEQUENCE</scope>
    <source>
        <strain evidence="11">CkLH20</strain>
    </source>
</reference>
<dbReference type="PROSITE" id="PS51011">
    <property type="entry name" value="ARID"/>
    <property type="match status" value="1"/>
</dbReference>
<feature type="region of interest" description="Disordered" evidence="9">
    <location>
        <begin position="527"/>
        <end position="555"/>
    </location>
</feature>
<dbReference type="PANTHER" id="PTHR16466">
    <property type="entry name" value="TELOMERE REPEAT-BINDING FACTOR 2-INTERACTING PROTEIN 1"/>
    <property type="match status" value="1"/>
</dbReference>
<dbReference type="InterPro" id="IPR021661">
    <property type="entry name" value="Rap1_C"/>
</dbReference>
<evidence type="ECO:0000256" key="7">
    <source>
        <dbReference type="ARBA" id="ARBA00023242"/>
    </source>
</evidence>
<dbReference type="InterPro" id="IPR036431">
    <property type="entry name" value="ARID_dom_sf"/>
</dbReference>
<dbReference type="GO" id="GO:0042162">
    <property type="term" value="F:telomeric DNA binding"/>
    <property type="evidence" value="ECO:0007669"/>
    <property type="project" value="TreeGrafter"/>
</dbReference>
<feature type="compositionally biased region" description="Basic and acidic residues" evidence="9">
    <location>
        <begin position="432"/>
        <end position="444"/>
    </location>
</feature>
<keyword evidence="3 8" id="KW-0779">Telomere</keyword>
<evidence type="ECO:0000313" key="11">
    <source>
        <dbReference type="EMBL" id="KAF9876036.1"/>
    </source>
</evidence>
<protein>
    <recommendedName>
        <fullName evidence="8">DNA-binding protein RAP1</fullName>
    </recommendedName>
</protein>
<keyword evidence="7 8" id="KW-0539">Nucleus</keyword>
<keyword evidence="4" id="KW-0805">Transcription regulation</keyword>
<dbReference type="GO" id="GO:0031848">
    <property type="term" value="P:protection from non-homologous end joining at telomere"/>
    <property type="evidence" value="ECO:0007669"/>
    <property type="project" value="TreeGrafter"/>
</dbReference>
<dbReference type="InterPro" id="IPR001606">
    <property type="entry name" value="ARID_dom"/>
</dbReference>
<keyword evidence="5" id="KW-0010">Activator</keyword>
<comment type="subunit">
    <text evidence="8">Homodimer.</text>
</comment>
<dbReference type="CDD" id="cd16100">
    <property type="entry name" value="ARID"/>
    <property type="match status" value="1"/>
</dbReference>
<feature type="region of interest" description="Disordered" evidence="9">
    <location>
        <begin position="172"/>
        <end position="272"/>
    </location>
</feature>